<organism evidence="2 3">
    <name type="scientific">Cytospora leucostoma</name>
    <dbReference type="NCBI Taxonomy" id="1230097"/>
    <lineage>
        <taxon>Eukaryota</taxon>
        <taxon>Fungi</taxon>
        <taxon>Dikarya</taxon>
        <taxon>Ascomycota</taxon>
        <taxon>Pezizomycotina</taxon>
        <taxon>Sordariomycetes</taxon>
        <taxon>Sordariomycetidae</taxon>
        <taxon>Diaporthales</taxon>
        <taxon>Cytosporaceae</taxon>
        <taxon>Cytospora</taxon>
    </lineage>
</organism>
<name>A0A423X731_9PEZI</name>
<feature type="signal peptide" evidence="1">
    <location>
        <begin position="1"/>
        <end position="17"/>
    </location>
</feature>
<dbReference type="OrthoDB" id="3513524at2759"/>
<reference evidence="2 3" key="1">
    <citation type="submission" date="2015-09" db="EMBL/GenBank/DDBJ databases">
        <title>Host preference determinants of Valsa canker pathogens revealed by comparative genomics.</title>
        <authorList>
            <person name="Yin Z."/>
            <person name="Huang L."/>
        </authorList>
    </citation>
    <scope>NUCLEOTIDE SEQUENCE [LARGE SCALE GENOMIC DNA]</scope>
    <source>
        <strain evidence="2 3">SXYLt</strain>
    </source>
</reference>
<dbReference type="EMBL" id="LKEB01000026">
    <property type="protein sequence ID" value="ROW11722.1"/>
    <property type="molecule type" value="Genomic_DNA"/>
</dbReference>
<protein>
    <recommendedName>
        <fullName evidence="4">DNase1 protein</fullName>
    </recommendedName>
</protein>
<accession>A0A423X731</accession>
<evidence type="ECO:0000256" key="1">
    <source>
        <dbReference type="SAM" id="SignalP"/>
    </source>
</evidence>
<dbReference type="Proteomes" id="UP000285146">
    <property type="component" value="Unassembled WGS sequence"/>
</dbReference>
<sequence length="197" mass="20989">MQYSTLAILSFAALASATNQVTFDSLDSTARTVYFTPTSGQSDIDATTVAGGDSVTVDFPDGWIGNWYAITEGSDNTPGMLGEVSFNSWGDLTYFDVSAIVNPDDTNGVYQLYPADSTTPVSGCVSMDGCTNLYTQSDDVQTKSTTSTHLISTLGAGNVAVSKRGLEGRDDEQTFPRAAVTDADWKPARFHARQFSA</sequence>
<evidence type="ECO:0000313" key="3">
    <source>
        <dbReference type="Proteomes" id="UP000285146"/>
    </source>
</evidence>
<keyword evidence="1" id="KW-0732">Signal</keyword>
<keyword evidence="3" id="KW-1185">Reference proteome</keyword>
<comment type="caution">
    <text evidence="2">The sequence shown here is derived from an EMBL/GenBank/DDBJ whole genome shotgun (WGS) entry which is preliminary data.</text>
</comment>
<evidence type="ECO:0000313" key="2">
    <source>
        <dbReference type="EMBL" id="ROW11722.1"/>
    </source>
</evidence>
<dbReference type="InParanoid" id="A0A423X731"/>
<dbReference type="STRING" id="1230097.A0A423X731"/>
<gene>
    <name evidence="2" type="ORF">VPNG_05581</name>
</gene>
<evidence type="ECO:0008006" key="4">
    <source>
        <dbReference type="Google" id="ProtNLM"/>
    </source>
</evidence>
<feature type="chain" id="PRO_5019506344" description="DNase1 protein" evidence="1">
    <location>
        <begin position="18"/>
        <end position="197"/>
    </location>
</feature>
<dbReference type="AlphaFoldDB" id="A0A423X731"/>
<proteinExistence type="predicted"/>